<dbReference type="PANTHER" id="PTHR12684:SF2">
    <property type="entry name" value="TRNA 2'-PHOSPHOTRANSFERASE 1"/>
    <property type="match status" value="1"/>
</dbReference>
<comment type="caution">
    <text evidence="7">The sequence shown here is derived from an EMBL/GenBank/DDBJ whole genome shotgun (WGS) entry which is preliminary data.</text>
</comment>
<keyword evidence="5" id="KW-0520">NAD</keyword>
<dbReference type="GO" id="GO:0000215">
    <property type="term" value="F:tRNA 2'-phosphotransferase activity"/>
    <property type="evidence" value="ECO:0007669"/>
    <property type="project" value="UniProtKB-EC"/>
</dbReference>
<evidence type="ECO:0000256" key="5">
    <source>
        <dbReference type="ARBA" id="ARBA00023027"/>
    </source>
</evidence>
<organism evidence="7 8">
    <name type="scientific">Ogataea philodendri</name>
    <dbReference type="NCBI Taxonomy" id="1378263"/>
    <lineage>
        <taxon>Eukaryota</taxon>
        <taxon>Fungi</taxon>
        <taxon>Dikarya</taxon>
        <taxon>Ascomycota</taxon>
        <taxon>Saccharomycotina</taxon>
        <taxon>Pichiomycetes</taxon>
        <taxon>Pichiales</taxon>
        <taxon>Pichiaceae</taxon>
        <taxon>Ogataea</taxon>
    </lineage>
</organism>
<keyword evidence="8" id="KW-1185">Reference proteome</keyword>
<sequence length="227" mass="25637">MDPNKRHVLISKSLSKLLRHQAVKENLDIDEQGFVPLDQLLNHRYLKSLNASPQDIFWVVNNNEKKRFRIAFKSDDQFSDSQTYDPLKEYFVCALQGHSLSMVNDSYNMVKLTSGSLPETIVHGTYLKNLEAIRTSGGLSKMKRNHIHFAKGLPAWLNDASAEPIISGMRKSCNLLIFLDVEKLRKSPLVFYESGNGVILTPGDENGIVSTHFFLKVTDTKGNPIAF</sequence>
<dbReference type="SUPFAM" id="SSF56399">
    <property type="entry name" value="ADP-ribosylation"/>
    <property type="match status" value="1"/>
</dbReference>
<gene>
    <name evidence="7" type="ORF">OGAPHI_003511</name>
</gene>
<dbReference type="Gene3D" id="1.10.10.970">
    <property type="entry name" value="RNA 2'-phosphotransferase, Tpt1/KptA family, N-terminal domain"/>
    <property type="match status" value="1"/>
</dbReference>
<evidence type="ECO:0000256" key="4">
    <source>
        <dbReference type="ARBA" id="ARBA00022679"/>
    </source>
</evidence>
<evidence type="ECO:0000313" key="7">
    <source>
        <dbReference type="EMBL" id="KAH3666515.1"/>
    </source>
</evidence>
<dbReference type="InterPro" id="IPR042080">
    <property type="entry name" value="RNA_2'-PTrans_N"/>
</dbReference>
<evidence type="ECO:0000256" key="3">
    <source>
        <dbReference type="ARBA" id="ARBA00012007"/>
    </source>
</evidence>
<name>A0A9P8T5X4_9ASCO</name>
<dbReference type="GO" id="GO:0006388">
    <property type="term" value="P:tRNA splicing, via endonucleolytic cleavage and ligation"/>
    <property type="evidence" value="ECO:0007669"/>
    <property type="project" value="TreeGrafter"/>
</dbReference>
<protein>
    <recommendedName>
        <fullName evidence="3">2'-phosphotransferase</fullName>
        <ecNumber evidence="3">2.7.1.160</ecNumber>
    </recommendedName>
</protein>
<dbReference type="InterPro" id="IPR042081">
    <property type="entry name" value="RNA_2'-PTrans_C"/>
</dbReference>
<dbReference type="AlphaFoldDB" id="A0A9P8T5X4"/>
<dbReference type="InterPro" id="IPR002745">
    <property type="entry name" value="Ptrans_KptA/Tpt1"/>
</dbReference>
<dbReference type="Proteomes" id="UP000769157">
    <property type="component" value="Unassembled WGS sequence"/>
</dbReference>
<dbReference type="EC" id="2.7.1.160" evidence="3"/>
<dbReference type="Gene3D" id="3.20.170.30">
    <property type="match status" value="1"/>
</dbReference>
<proteinExistence type="inferred from homology"/>
<accession>A0A9P8T5X4</accession>
<dbReference type="PANTHER" id="PTHR12684">
    <property type="entry name" value="PUTATIVE PHOSPHOTRANSFERASE"/>
    <property type="match status" value="1"/>
</dbReference>
<reference evidence="7" key="2">
    <citation type="submission" date="2021-01" db="EMBL/GenBank/DDBJ databases">
        <authorList>
            <person name="Schikora-Tamarit M.A."/>
        </authorList>
    </citation>
    <scope>NUCLEOTIDE SEQUENCE</scope>
    <source>
        <strain evidence="7">CBS6075</strain>
    </source>
</reference>
<comment type="similarity">
    <text evidence="2">Belongs to the KptA/TPT1 family.</text>
</comment>
<dbReference type="EMBL" id="JAEUBE010000255">
    <property type="protein sequence ID" value="KAH3666515.1"/>
    <property type="molecule type" value="Genomic_DNA"/>
</dbReference>
<evidence type="ECO:0000256" key="2">
    <source>
        <dbReference type="ARBA" id="ARBA00009836"/>
    </source>
</evidence>
<dbReference type="GeneID" id="70235476"/>
<dbReference type="RefSeq" id="XP_046061646.1">
    <property type="nucleotide sequence ID" value="XM_046204494.1"/>
</dbReference>
<comment type="function">
    <text evidence="1">Catalyzes the last step of tRNA splicing, the transfer of the splice junction 2'-phosphate from ligated tRNA to NAD to produce ADP-ribose 1''-2'' cyclic phosphate.</text>
</comment>
<evidence type="ECO:0000256" key="1">
    <source>
        <dbReference type="ARBA" id="ARBA00003343"/>
    </source>
</evidence>
<evidence type="ECO:0000256" key="6">
    <source>
        <dbReference type="ARBA" id="ARBA00047949"/>
    </source>
</evidence>
<reference evidence="7" key="1">
    <citation type="journal article" date="2021" name="Open Biol.">
        <title>Shared evolutionary footprints suggest mitochondrial oxidative damage underlies multiple complex I losses in fungi.</title>
        <authorList>
            <person name="Schikora-Tamarit M.A."/>
            <person name="Marcet-Houben M."/>
            <person name="Nosek J."/>
            <person name="Gabaldon T."/>
        </authorList>
    </citation>
    <scope>NUCLEOTIDE SEQUENCE</scope>
    <source>
        <strain evidence="7">CBS6075</strain>
    </source>
</reference>
<keyword evidence="4" id="KW-0808">Transferase</keyword>
<dbReference type="OrthoDB" id="419694at2759"/>
<comment type="catalytic activity">
    <reaction evidence="6">
        <text>2'-phospho-[ligated tRNA] + NAD(+) = mature tRNA + ADP-alpha-D-ribose 1'',2''-cyclic phosphate + nicotinamide</text>
        <dbReference type="Rhea" id="RHEA:23324"/>
        <dbReference type="Rhea" id="RHEA-COMP:11106"/>
        <dbReference type="Rhea" id="RHEA-COMP:11107"/>
        <dbReference type="ChEBI" id="CHEBI:17154"/>
        <dbReference type="ChEBI" id="CHEBI:57540"/>
        <dbReference type="ChEBI" id="CHEBI:76596"/>
        <dbReference type="ChEBI" id="CHEBI:82883"/>
        <dbReference type="ChEBI" id="CHEBI:85027"/>
        <dbReference type="EC" id="2.7.1.160"/>
    </reaction>
</comment>
<evidence type="ECO:0000313" key="8">
    <source>
        <dbReference type="Proteomes" id="UP000769157"/>
    </source>
</evidence>
<dbReference type="Pfam" id="PF01885">
    <property type="entry name" value="PTS_2-RNA"/>
    <property type="match status" value="1"/>
</dbReference>